<keyword evidence="2" id="KW-0521">NADP</keyword>
<dbReference type="OrthoDB" id="3358371at2759"/>
<evidence type="ECO:0000256" key="2">
    <source>
        <dbReference type="ARBA" id="ARBA00022857"/>
    </source>
</evidence>
<evidence type="ECO:0000313" key="5">
    <source>
        <dbReference type="Proteomes" id="UP000676310"/>
    </source>
</evidence>
<comment type="caution">
    <text evidence="4">The sequence shown here is derived from an EMBL/GenBank/DDBJ whole genome shotgun (WGS) entry which is preliminary data.</text>
</comment>
<sequence>MHRVYHKAILVVLGNTGNQGGSFITHFLSLRAPPYALRDVIQDVTSSKAASLSGRGVELGTWNYNEPASLDAVFKGASAIFSVTKYWLLYGTLMSQQQSSTNVQSKMLLVRDKEIQQNKNIVDAAAKIETLKRFIFSSLPDTEKLGGRKDSYVHQFDGNAIAEEYGKATYPEL</sequence>
<comment type="similarity">
    <text evidence="1">Belongs to the NmrA-type oxidoreductase family.</text>
</comment>
<dbReference type="Gene3D" id="3.40.50.720">
    <property type="entry name" value="NAD(P)-binding Rossmann-like Domain"/>
    <property type="match status" value="1"/>
</dbReference>
<protein>
    <recommendedName>
        <fullName evidence="3">NmrA-like domain-containing protein</fullName>
    </recommendedName>
</protein>
<organism evidence="4 5">
    <name type="scientific">Alternaria atra</name>
    <dbReference type="NCBI Taxonomy" id="119953"/>
    <lineage>
        <taxon>Eukaryota</taxon>
        <taxon>Fungi</taxon>
        <taxon>Dikarya</taxon>
        <taxon>Ascomycota</taxon>
        <taxon>Pezizomycotina</taxon>
        <taxon>Dothideomycetes</taxon>
        <taxon>Pleosporomycetidae</taxon>
        <taxon>Pleosporales</taxon>
        <taxon>Pleosporineae</taxon>
        <taxon>Pleosporaceae</taxon>
        <taxon>Alternaria</taxon>
        <taxon>Alternaria sect. Ulocladioides</taxon>
    </lineage>
</organism>
<name>A0A8J2MX26_9PLEO</name>
<keyword evidence="5" id="KW-1185">Reference proteome</keyword>
<reference evidence="4" key="1">
    <citation type="submission" date="2021-05" db="EMBL/GenBank/DDBJ databases">
        <authorList>
            <person name="Stam R."/>
        </authorList>
    </citation>
    <scope>NUCLEOTIDE SEQUENCE</scope>
    <source>
        <strain evidence="4">CS162</strain>
    </source>
</reference>
<dbReference type="GO" id="GO:0005634">
    <property type="term" value="C:nucleus"/>
    <property type="evidence" value="ECO:0007669"/>
    <property type="project" value="TreeGrafter"/>
</dbReference>
<accession>A0A8J2MX26</accession>
<dbReference type="SUPFAM" id="SSF51735">
    <property type="entry name" value="NAD(P)-binding Rossmann-fold domains"/>
    <property type="match status" value="1"/>
</dbReference>
<dbReference type="Pfam" id="PF05368">
    <property type="entry name" value="NmrA"/>
    <property type="match status" value="1"/>
</dbReference>
<proteinExistence type="inferred from homology"/>
<dbReference type="EMBL" id="CAJRGZ010000015">
    <property type="protein sequence ID" value="CAG5142284.1"/>
    <property type="molecule type" value="Genomic_DNA"/>
</dbReference>
<dbReference type="RefSeq" id="XP_043164652.1">
    <property type="nucleotide sequence ID" value="XM_043308717.1"/>
</dbReference>
<dbReference type="GeneID" id="67011468"/>
<dbReference type="InterPro" id="IPR008030">
    <property type="entry name" value="NmrA-like"/>
</dbReference>
<dbReference type="InterPro" id="IPR036291">
    <property type="entry name" value="NAD(P)-bd_dom_sf"/>
</dbReference>
<evidence type="ECO:0000313" key="4">
    <source>
        <dbReference type="EMBL" id="CAG5142284.1"/>
    </source>
</evidence>
<dbReference type="PANTHER" id="PTHR42748:SF11">
    <property type="entry name" value="NMRA-LIKE DOMAIN-CONTAINING PROTEIN"/>
    <property type="match status" value="1"/>
</dbReference>
<dbReference type="PANTHER" id="PTHR42748">
    <property type="entry name" value="NITROGEN METABOLITE REPRESSION PROTEIN NMRA FAMILY MEMBER"/>
    <property type="match status" value="1"/>
</dbReference>
<evidence type="ECO:0000259" key="3">
    <source>
        <dbReference type="Pfam" id="PF05368"/>
    </source>
</evidence>
<gene>
    <name evidence="4" type="ORF">ALTATR162_LOCUS1122</name>
</gene>
<evidence type="ECO:0000256" key="1">
    <source>
        <dbReference type="ARBA" id="ARBA00006328"/>
    </source>
</evidence>
<dbReference type="Proteomes" id="UP000676310">
    <property type="component" value="Unassembled WGS sequence"/>
</dbReference>
<dbReference type="AlphaFoldDB" id="A0A8J2MX26"/>
<dbReference type="InterPro" id="IPR051164">
    <property type="entry name" value="NmrA-like_oxidored"/>
</dbReference>
<feature type="domain" description="NmrA-like" evidence="3">
    <location>
        <begin position="8"/>
        <end position="165"/>
    </location>
</feature>